<proteinExistence type="predicted"/>
<evidence type="ECO:0000256" key="1">
    <source>
        <dbReference type="SAM" id="MobiDB-lite"/>
    </source>
</evidence>
<evidence type="ECO:0000313" key="2">
    <source>
        <dbReference type="EMBL" id="RHX80806.1"/>
    </source>
</evidence>
<dbReference type="InterPro" id="IPR001940">
    <property type="entry name" value="Peptidase_S1C"/>
</dbReference>
<keyword evidence="2" id="KW-0378">Hydrolase</keyword>
<evidence type="ECO:0000313" key="3">
    <source>
        <dbReference type="Proteomes" id="UP000285569"/>
    </source>
</evidence>
<name>A0ABX9M554_9LEPT</name>
<reference evidence="2 3" key="2">
    <citation type="journal article" date="2020" name="Int. J. Syst. Evol. Microbiol.">
        <title>Leptospira yasudae sp. nov. and Leptospira stimsonii sp. nov., two new species of the pathogenic group isolated from environmental sources.</title>
        <authorList>
            <person name="Casanovas-Massana A."/>
            <person name="Hamond C."/>
            <person name="Santos L.A."/>
            <person name="de Oliveira D."/>
            <person name="Hacker K.P."/>
            <person name="Balassiano I."/>
            <person name="Costa F."/>
            <person name="Medeiros M.A."/>
            <person name="Reis M.G."/>
            <person name="Ko A.I."/>
            <person name="Wunder E.A."/>
        </authorList>
    </citation>
    <scope>NUCLEOTIDE SEQUENCE [LARGE SCALE GENOMIC DNA]</scope>
    <source>
        <strain evidence="2 3">B21</strain>
    </source>
</reference>
<keyword evidence="2" id="KW-0645">Protease</keyword>
<comment type="caution">
    <text evidence="2">The sequence shown here is derived from an EMBL/GenBank/DDBJ whole genome shotgun (WGS) entry which is preliminary data.</text>
</comment>
<dbReference type="Pfam" id="PF13365">
    <property type="entry name" value="Trypsin_2"/>
    <property type="match status" value="1"/>
</dbReference>
<reference evidence="3" key="1">
    <citation type="submission" date="2018-05" db="EMBL/GenBank/DDBJ databases">
        <title>Leptospira yasudae sp. nov. and Leptospira stimsonii sp. nov., two pathogenic species of the genus Leptospira isolated from environmental sources.</title>
        <authorList>
            <person name="Casanovas-Massana A."/>
            <person name="Hamond C."/>
            <person name="Santos L.A."/>
            <person name="Hacker K.P."/>
            <person name="Balassiano I."/>
            <person name="Medeiros M.A."/>
            <person name="Reis M.G."/>
            <person name="Ko A.I."/>
            <person name="Wunder E.A."/>
        </authorList>
    </citation>
    <scope>NUCLEOTIDE SEQUENCE [LARGE SCALE GENOMIC DNA]</scope>
    <source>
        <strain evidence="3">B21</strain>
    </source>
</reference>
<accession>A0ABX9M554</accession>
<dbReference type="InterPro" id="IPR009003">
    <property type="entry name" value="Peptidase_S1_PA"/>
</dbReference>
<feature type="compositionally biased region" description="Acidic residues" evidence="1">
    <location>
        <begin position="58"/>
        <end position="72"/>
    </location>
</feature>
<protein>
    <submittedName>
        <fullName evidence="2">Serine protease</fullName>
    </submittedName>
</protein>
<dbReference type="EMBL" id="QHCR01000003">
    <property type="protein sequence ID" value="RHX80806.1"/>
    <property type="molecule type" value="Genomic_DNA"/>
</dbReference>
<dbReference type="GO" id="GO:0006508">
    <property type="term" value="P:proteolysis"/>
    <property type="evidence" value="ECO:0007669"/>
    <property type="project" value="UniProtKB-KW"/>
</dbReference>
<dbReference type="GO" id="GO:0008233">
    <property type="term" value="F:peptidase activity"/>
    <property type="evidence" value="ECO:0007669"/>
    <property type="project" value="UniProtKB-KW"/>
</dbReference>
<dbReference type="InterPro" id="IPR043504">
    <property type="entry name" value="Peptidase_S1_PA_chymotrypsin"/>
</dbReference>
<dbReference type="PANTHER" id="PTHR22939:SF129">
    <property type="entry name" value="SERINE PROTEASE HTRA2, MITOCHONDRIAL"/>
    <property type="match status" value="1"/>
</dbReference>
<dbReference type="PANTHER" id="PTHR22939">
    <property type="entry name" value="SERINE PROTEASE FAMILY S1C HTRA-RELATED"/>
    <property type="match status" value="1"/>
</dbReference>
<keyword evidence="3" id="KW-1185">Reference proteome</keyword>
<sequence length="233" mass="26004">MDSFRKGESNEKKSSMKHIFSILKLLSIVVVLGVMLDFCSSSAATQVQTQTQSSNGSEDPERELEREFDDLPADGKTSKHTKSGIRVHHIFEEVYPTSSPSVVSIFTEKTVKSSAIHHKGGHLSEKILVMLGSGIIYNKQGYILTNAHVINSHDHLMVRVKSGKSYEAIVIGQDKRIDLAILQVTPDEDIVPVEKLDYYTHQKGEAAIQKYINAKIQIRKNREAAKNKNRTSA</sequence>
<organism evidence="2 3">
    <name type="scientific">Leptospira yasudae</name>
    <dbReference type="NCBI Taxonomy" id="2202201"/>
    <lineage>
        <taxon>Bacteria</taxon>
        <taxon>Pseudomonadati</taxon>
        <taxon>Spirochaetota</taxon>
        <taxon>Spirochaetia</taxon>
        <taxon>Leptospirales</taxon>
        <taxon>Leptospiraceae</taxon>
        <taxon>Leptospira</taxon>
    </lineage>
</organism>
<feature type="region of interest" description="Disordered" evidence="1">
    <location>
        <begin position="47"/>
        <end position="80"/>
    </location>
</feature>
<dbReference type="SUPFAM" id="SSF50494">
    <property type="entry name" value="Trypsin-like serine proteases"/>
    <property type="match status" value="1"/>
</dbReference>
<dbReference type="Proteomes" id="UP000285569">
    <property type="component" value="Unassembled WGS sequence"/>
</dbReference>
<gene>
    <name evidence="2" type="ORF">DLM77_07970</name>
</gene>
<dbReference type="Gene3D" id="2.40.10.10">
    <property type="entry name" value="Trypsin-like serine proteases"/>
    <property type="match status" value="1"/>
</dbReference>
<dbReference type="PRINTS" id="PR00834">
    <property type="entry name" value="PROTEASES2C"/>
</dbReference>